<name>A0A8S5NAB1_9CAUD</name>
<sequence length="48" mass="5437">MAVGLTYSEALTIPFGELLDYIAIEQIKREGCKLRQVLTDDEIIPDVR</sequence>
<dbReference type="EMBL" id="BK015101">
    <property type="protein sequence ID" value="DAD91019.1"/>
    <property type="molecule type" value="Genomic_DNA"/>
</dbReference>
<organism evidence="1">
    <name type="scientific">Siphoviridae sp. ctepM7</name>
    <dbReference type="NCBI Taxonomy" id="2826408"/>
    <lineage>
        <taxon>Viruses</taxon>
        <taxon>Duplodnaviria</taxon>
        <taxon>Heunggongvirae</taxon>
        <taxon>Uroviricota</taxon>
        <taxon>Caudoviricetes</taxon>
    </lineage>
</organism>
<evidence type="ECO:0000313" key="1">
    <source>
        <dbReference type="EMBL" id="DAD91019.1"/>
    </source>
</evidence>
<accession>A0A8S5NAB1</accession>
<proteinExistence type="predicted"/>
<protein>
    <submittedName>
        <fullName evidence="1">Uncharacterized protein</fullName>
    </submittedName>
</protein>
<reference evidence="1" key="1">
    <citation type="journal article" date="2021" name="Proc. Natl. Acad. Sci. U.S.A.">
        <title>A Catalog of Tens of Thousands of Viruses from Human Metagenomes Reveals Hidden Associations with Chronic Diseases.</title>
        <authorList>
            <person name="Tisza M.J."/>
            <person name="Buck C.B."/>
        </authorList>
    </citation>
    <scope>NUCLEOTIDE SEQUENCE</scope>
    <source>
        <strain evidence="1">CtepM7</strain>
    </source>
</reference>